<evidence type="ECO:0000256" key="4">
    <source>
        <dbReference type="ARBA" id="ARBA00004922"/>
    </source>
</evidence>
<evidence type="ECO:0000256" key="10">
    <source>
        <dbReference type="ARBA" id="ARBA00022842"/>
    </source>
</evidence>
<evidence type="ECO:0000256" key="6">
    <source>
        <dbReference type="ARBA" id="ARBA00022676"/>
    </source>
</evidence>
<evidence type="ECO:0000256" key="5">
    <source>
        <dbReference type="ARBA" id="ARBA00010810"/>
    </source>
</evidence>
<evidence type="ECO:0000256" key="13">
    <source>
        <dbReference type="ARBA" id="ARBA00023211"/>
    </source>
</evidence>
<comment type="caution">
    <text evidence="14">The sequence shown here is derived from an EMBL/GenBank/DDBJ whole genome shotgun (WGS) entry which is preliminary data.</text>
</comment>
<dbReference type="PANTHER" id="PTHR13872:SF1">
    <property type="entry name" value="DOLICHYL-DIPHOSPHOOLIGOSACCHARIDE--PROTEIN GLYCOSYLTRANSFERASE SUBUNIT STT3B"/>
    <property type="match status" value="1"/>
</dbReference>
<keyword evidence="9" id="KW-0479">Metal-binding</keyword>
<reference evidence="14" key="1">
    <citation type="submission" date="2022-03" db="EMBL/GenBank/DDBJ databases">
        <title>Draft genome sequence of Aduncisulcus paluster, a free-living microaerophilic Fornicata.</title>
        <authorList>
            <person name="Yuyama I."/>
            <person name="Kume K."/>
            <person name="Tamura T."/>
            <person name="Inagaki Y."/>
            <person name="Hashimoto T."/>
        </authorList>
    </citation>
    <scope>NUCLEOTIDE SEQUENCE</scope>
    <source>
        <strain evidence="14">NY0171</strain>
    </source>
</reference>
<keyword evidence="6" id="KW-0328">Glycosyltransferase</keyword>
<keyword evidence="11" id="KW-1133">Transmembrane helix</keyword>
<evidence type="ECO:0000313" key="15">
    <source>
        <dbReference type="Proteomes" id="UP001057375"/>
    </source>
</evidence>
<keyword evidence="7 14" id="KW-0808">Transferase</keyword>
<comment type="subcellular location">
    <subcellularLocation>
        <location evidence="3">Endomembrane system</location>
        <topology evidence="3">Multi-pass membrane protein</topology>
    </subcellularLocation>
</comment>
<evidence type="ECO:0000256" key="1">
    <source>
        <dbReference type="ARBA" id="ARBA00001936"/>
    </source>
</evidence>
<evidence type="ECO:0000256" key="7">
    <source>
        <dbReference type="ARBA" id="ARBA00022679"/>
    </source>
</evidence>
<keyword evidence="12" id="KW-0472">Membrane</keyword>
<sequence>MSWWDYGYQLSVLSESITTSDNNTWNTEHIAKIGRVLGLREEDAADECRRMGVDYVMVQFGGVNGYPGDDVNKFTWIAKIGQGADVDDPRPDINSLSLYDVVDENGVFTTSLSMKKRLSECVLMRFAYDGFCDVMAPSTRSAVERYGGASYIESNASSASLATAIRNDKTYTCVDRARKQLVSPHLATMDRLHEFEEVYTSSTWLVRIYKVKRGPNWDKIWV</sequence>
<organism evidence="14 15">
    <name type="scientific">Aduncisulcus paluster</name>
    <dbReference type="NCBI Taxonomy" id="2918883"/>
    <lineage>
        <taxon>Eukaryota</taxon>
        <taxon>Metamonada</taxon>
        <taxon>Carpediemonas-like organisms</taxon>
        <taxon>Aduncisulcus</taxon>
    </lineage>
</organism>
<dbReference type="EMBL" id="BQXS01007241">
    <property type="protein sequence ID" value="GKT26580.1"/>
    <property type="molecule type" value="Genomic_DNA"/>
</dbReference>
<keyword evidence="8" id="KW-0812">Transmembrane</keyword>
<evidence type="ECO:0000256" key="12">
    <source>
        <dbReference type="ARBA" id="ARBA00023136"/>
    </source>
</evidence>
<keyword evidence="13" id="KW-0464">Manganese</keyword>
<dbReference type="PANTHER" id="PTHR13872">
    <property type="entry name" value="DOLICHYL-DIPHOSPHOOLIGOSACCHARIDE--PROTEIN GLYCOSYLTRANSFERASE SUBUNIT"/>
    <property type="match status" value="1"/>
</dbReference>
<evidence type="ECO:0000256" key="9">
    <source>
        <dbReference type="ARBA" id="ARBA00022723"/>
    </source>
</evidence>
<comment type="pathway">
    <text evidence="4">Protein modification; protein glycosylation.</text>
</comment>
<proteinExistence type="inferred from homology"/>
<protein>
    <submittedName>
        <fullName evidence="14">Oligosaccharyl transferase, STT3 subunit like protein</fullName>
    </submittedName>
</protein>
<comment type="cofactor">
    <cofactor evidence="2">
        <name>Mg(2+)</name>
        <dbReference type="ChEBI" id="CHEBI:18420"/>
    </cofactor>
</comment>
<dbReference type="InterPro" id="IPR003674">
    <property type="entry name" value="Oligo_trans_STT3"/>
</dbReference>
<evidence type="ECO:0000256" key="3">
    <source>
        <dbReference type="ARBA" id="ARBA00004127"/>
    </source>
</evidence>
<name>A0ABQ5K2T7_9EUKA</name>
<gene>
    <name evidence="14" type="ORF">ADUPG1_004707</name>
</gene>
<dbReference type="Proteomes" id="UP001057375">
    <property type="component" value="Unassembled WGS sequence"/>
</dbReference>
<comment type="cofactor">
    <cofactor evidence="1">
        <name>Mn(2+)</name>
        <dbReference type="ChEBI" id="CHEBI:29035"/>
    </cofactor>
</comment>
<evidence type="ECO:0000313" key="14">
    <source>
        <dbReference type="EMBL" id="GKT26580.1"/>
    </source>
</evidence>
<keyword evidence="10" id="KW-0460">Magnesium</keyword>
<dbReference type="GO" id="GO:0016740">
    <property type="term" value="F:transferase activity"/>
    <property type="evidence" value="ECO:0007669"/>
    <property type="project" value="UniProtKB-KW"/>
</dbReference>
<evidence type="ECO:0000256" key="11">
    <source>
        <dbReference type="ARBA" id="ARBA00022989"/>
    </source>
</evidence>
<keyword evidence="15" id="KW-1185">Reference proteome</keyword>
<comment type="similarity">
    <text evidence="5">Belongs to the STT3 family.</text>
</comment>
<evidence type="ECO:0000256" key="8">
    <source>
        <dbReference type="ARBA" id="ARBA00022692"/>
    </source>
</evidence>
<evidence type="ECO:0000256" key="2">
    <source>
        <dbReference type="ARBA" id="ARBA00001946"/>
    </source>
</evidence>
<dbReference type="Gene3D" id="3.40.50.12610">
    <property type="match status" value="1"/>
</dbReference>
<accession>A0ABQ5K2T7</accession>